<dbReference type="Pfam" id="PF01657">
    <property type="entry name" value="Stress-antifung"/>
    <property type="match status" value="1"/>
</dbReference>
<evidence type="ECO:0000259" key="3">
    <source>
        <dbReference type="PROSITE" id="PS51473"/>
    </source>
</evidence>
<name>A0AAV2E2N1_9ROSI</name>
<gene>
    <name evidence="4" type="ORF">LTRI10_LOCUS21573</name>
</gene>
<dbReference type="InterPro" id="IPR038408">
    <property type="entry name" value="GNK2_sf"/>
</dbReference>
<organism evidence="4 5">
    <name type="scientific">Linum trigynum</name>
    <dbReference type="NCBI Taxonomy" id="586398"/>
    <lineage>
        <taxon>Eukaryota</taxon>
        <taxon>Viridiplantae</taxon>
        <taxon>Streptophyta</taxon>
        <taxon>Embryophyta</taxon>
        <taxon>Tracheophyta</taxon>
        <taxon>Spermatophyta</taxon>
        <taxon>Magnoliopsida</taxon>
        <taxon>eudicotyledons</taxon>
        <taxon>Gunneridae</taxon>
        <taxon>Pentapetalae</taxon>
        <taxon>rosids</taxon>
        <taxon>fabids</taxon>
        <taxon>Malpighiales</taxon>
        <taxon>Linaceae</taxon>
        <taxon>Linum</taxon>
    </lineage>
</organism>
<dbReference type="Proteomes" id="UP001497516">
    <property type="component" value="Chromosome 4"/>
</dbReference>
<evidence type="ECO:0000256" key="1">
    <source>
        <dbReference type="ARBA" id="ARBA00022729"/>
    </source>
</evidence>
<dbReference type="Gene3D" id="3.30.430.20">
    <property type="entry name" value="Gnk2 domain, C-X8-C-X2-C motif"/>
    <property type="match status" value="1"/>
</dbReference>
<dbReference type="PROSITE" id="PS51473">
    <property type="entry name" value="GNK2"/>
    <property type="match status" value="1"/>
</dbReference>
<evidence type="ECO:0000256" key="2">
    <source>
        <dbReference type="ARBA" id="ARBA00022737"/>
    </source>
</evidence>
<dbReference type="CDD" id="cd23509">
    <property type="entry name" value="Gnk2-like"/>
    <property type="match status" value="1"/>
</dbReference>
<accession>A0AAV2E2N1</accession>
<sequence length="144" mass="15797">MVRLLVMITISTIFFATGFAVSYPFYKKYIVCIPAGPDGRLVNYAWNETRLASGRNVQDQVLADMKDRLNHVPHGFVDLCTVKNFDGNDNLFVGCTAGIPSGECQDCVGKATAVIRDKCPDGVGAQAAAPKCCVRYETYKFCEL</sequence>
<keyword evidence="5" id="KW-1185">Reference proteome</keyword>
<evidence type="ECO:0000313" key="4">
    <source>
        <dbReference type="EMBL" id="CAL1380104.1"/>
    </source>
</evidence>
<dbReference type="EMBL" id="OZ034817">
    <property type="protein sequence ID" value="CAL1380104.1"/>
    <property type="molecule type" value="Genomic_DNA"/>
</dbReference>
<keyword evidence="1" id="KW-0732">Signal</keyword>
<proteinExistence type="predicted"/>
<keyword evidence="2" id="KW-0677">Repeat</keyword>
<reference evidence="4 5" key="1">
    <citation type="submission" date="2024-04" db="EMBL/GenBank/DDBJ databases">
        <authorList>
            <person name="Fracassetti M."/>
        </authorList>
    </citation>
    <scope>NUCLEOTIDE SEQUENCE [LARGE SCALE GENOMIC DNA]</scope>
</reference>
<dbReference type="InterPro" id="IPR002902">
    <property type="entry name" value="GNK2"/>
</dbReference>
<protein>
    <recommendedName>
        <fullName evidence="3">Gnk2-homologous domain-containing protein</fullName>
    </recommendedName>
</protein>
<feature type="domain" description="Gnk2-homologous" evidence="3">
    <location>
        <begin position="36"/>
        <end position="141"/>
    </location>
</feature>
<evidence type="ECO:0000313" key="5">
    <source>
        <dbReference type="Proteomes" id="UP001497516"/>
    </source>
</evidence>
<dbReference type="AlphaFoldDB" id="A0AAV2E2N1"/>